<evidence type="ECO:0000259" key="2">
    <source>
        <dbReference type="Pfam" id="PF08101"/>
    </source>
</evidence>
<organism evidence="3 4">
    <name type="scientific">Thanatephorus cucumeris (strain AG1-IA)</name>
    <name type="common">Rice sheath blight fungus</name>
    <name type="synonym">Rhizoctonia solani</name>
    <dbReference type="NCBI Taxonomy" id="983506"/>
    <lineage>
        <taxon>Eukaryota</taxon>
        <taxon>Fungi</taxon>
        <taxon>Dikarya</taxon>
        <taxon>Basidiomycota</taxon>
        <taxon>Agaricomycotina</taxon>
        <taxon>Agaricomycetes</taxon>
        <taxon>Cantharellales</taxon>
        <taxon>Ceratobasidiaceae</taxon>
        <taxon>Rhizoctonia</taxon>
        <taxon>Rhizoctonia solani AG-1</taxon>
    </lineage>
</organism>
<dbReference type="Proteomes" id="UP000011668">
    <property type="component" value="Unassembled WGS sequence"/>
</dbReference>
<dbReference type="STRING" id="983506.L8WL11"/>
<dbReference type="InterPro" id="IPR012965">
    <property type="entry name" value="Msb1/Mug8_dom"/>
</dbReference>
<sequence>MHSLFSRARTTSQTKRKDIDFPSDEFGRTNGAYRSETLPPVPPKKDKKDKDKRRQRTTSIPKDSRPSFLRSPSPDAEPGAHPLPPLPPLQAGGFLPRYIPSAPSSAERDDPARTPYGYLSTEKDVILSLDDVQRLLTILGEEITLRCQPFLPTFVFSVPTDIVHRLVNTLAILNTGAQIICPTSKESGTRIPQHMFRPHLQAGPSYSLNRSLANSFHNRWGLARIVRMVNGSETHGIMDFEVYRAWRANEQGKAQPRVLLDRWLTSVLIAQRYPPDHFTAILPGIPPPARPIFTSIFTLLSRLTAYSTKSGLTPPTLAGYFGPLIFGLVPAATSSFSSTLTSFYRAAHATEHLLLSHIRWEDDSQRRKTPGTGGLPSRLKDWIRGYPKMLPSDLDRVRRGAKTARVASVRRNVRLYSPDLVQSAASWAGEGDMSGRAEWLRVVPKGSGLTARYTDTYRKRLDIPAPTLTSESKKTQSTDGHQSWLSSETSLTSIVGATAAEEEKAKYSSLTDMKWGEFMATGFGDGETEGKRLEFDLNEGARAGSKNAQR</sequence>
<dbReference type="AlphaFoldDB" id="L8WL11"/>
<evidence type="ECO:0000256" key="1">
    <source>
        <dbReference type="SAM" id="MobiDB-lite"/>
    </source>
</evidence>
<dbReference type="PANTHER" id="PTHR28093">
    <property type="entry name" value="MORPHOGENESIS-RELATED PROTEIN MSB1"/>
    <property type="match status" value="1"/>
</dbReference>
<protein>
    <recommendedName>
        <fullName evidence="2">Meiotically up-regulated protein Msb1/Mug8 domain-containing protein</fullName>
    </recommendedName>
</protein>
<feature type="region of interest" description="Disordered" evidence="1">
    <location>
        <begin position="468"/>
        <end position="487"/>
    </location>
</feature>
<gene>
    <name evidence="3" type="ORF">AG1IA_08923</name>
</gene>
<proteinExistence type="predicted"/>
<evidence type="ECO:0000313" key="3">
    <source>
        <dbReference type="EMBL" id="ELU37049.1"/>
    </source>
</evidence>
<dbReference type="EMBL" id="AFRT01002886">
    <property type="protein sequence ID" value="ELU37049.1"/>
    <property type="molecule type" value="Genomic_DNA"/>
</dbReference>
<feature type="region of interest" description="Disordered" evidence="1">
    <location>
        <begin position="1"/>
        <end position="113"/>
    </location>
</feature>
<keyword evidence="4" id="KW-1185">Reference proteome</keyword>
<feature type="domain" description="Meiotically up-regulated protein Msb1/Mug8" evidence="2">
    <location>
        <begin position="235"/>
        <end position="383"/>
    </location>
</feature>
<comment type="caution">
    <text evidence="3">The sequence shown here is derived from an EMBL/GenBank/DDBJ whole genome shotgun (WGS) entry which is preliminary data.</text>
</comment>
<dbReference type="HOGENOM" id="CLU_495381_0_0_1"/>
<accession>L8WL11</accession>
<feature type="compositionally biased region" description="Polar residues" evidence="1">
    <location>
        <begin position="477"/>
        <end position="487"/>
    </location>
</feature>
<dbReference type="PANTHER" id="PTHR28093:SF1">
    <property type="entry name" value="MORPHOGENESIS-RELATED PROTEIN MSB1"/>
    <property type="match status" value="1"/>
</dbReference>
<evidence type="ECO:0000313" key="4">
    <source>
        <dbReference type="Proteomes" id="UP000011668"/>
    </source>
</evidence>
<reference evidence="3 4" key="1">
    <citation type="journal article" date="2013" name="Nat. Commun.">
        <title>The evolution and pathogenic mechanisms of the rice sheath blight pathogen.</title>
        <authorList>
            <person name="Zheng A."/>
            <person name="Lin R."/>
            <person name="Xu L."/>
            <person name="Qin P."/>
            <person name="Tang C."/>
            <person name="Ai P."/>
            <person name="Zhang D."/>
            <person name="Liu Y."/>
            <person name="Sun Z."/>
            <person name="Feng H."/>
            <person name="Wang Y."/>
            <person name="Chen Y."/>
            <person name="Liang X."/>
            <person name="Fu R."/>
            <person name="Li Q."/>
            <person name="Zhang J."/>
            <person name="Yu X."/>
            <person name="Xie Z."/>
            <person name="Ding L."/>
            <person name="Guan P."/>
            <person name="Tang J."/>
            <person name="Liang Y."/>
            <person name="Wang S."/>
            <person name="Deng Q."/>
            <person name="Li S."/>
            <person name="Zhu J."/>
            <person name="Wang L."/>
            <person name="Liu H."/>
            <person name="Li P."/>
        </authorList>
    </citation>
    <scope>NUCLEOTIDE SEQUENCE [LARGE SCALE GENOMIC DNA]</scope>
    <source>
        <strain evidence="4">AG-1 IA</strain>
    </source>
</reference>
<dbReference type="Pfam" id="PF08101">
    <property type="entry name" value="Msb1-Mug8_dom"/>
    <property type="match status" value="1"/>
</dbReference>
<dbReference type="InterPro" id="IPR037508">
    <property type="entry name" value="Msb1/Mug8"/>
</dbReference>
<name>L8WL11_THACA</name>
<feature type="region of interest" description="Disordered" evidence="1">
    <location>
        <begin position="528"/>
        <end position="550"/>
    </location>
</feature>
<dbReference type="OrthoDB" id="3362494at2759"/>